<reference evidence="2" key="2">
    <citation type="journal article" date="2021" name="PeerJ">
        <title>Extensive microbial diversity within the chicken gut microbiome revealed by metagenomics and culture.</title>
        <authorList>
            <person name="Gilroy R."/>
            <person name="Ravi A."/>
            <person name="Getino M."/>
            <person name="Pursley I."/>
            <person name="Horton D.L."/>
            <person name="Alikhan N.F."/>
            <person name="Baker D."/>
            <person name="Gharbi K."/>
            <person name="Hall N."/>
            <person name="Watson M."/>
            <person name="Adriaenssens E.M."/>
            <person name="Foster-Nyarko E."/>
            <person name="Jarju S."/>
            <person name="Secka A."/>
            <person name="Antonio M."/>
            <person name="Oren A."/>
            <person name="Chaudhuri R.R."/>
            <person name="La Ragione R."/>
            <person name="Hildebrand F."/>
            <person name="Pallen M.J."/>
        </authorList>
    </citation>
    <scope>NUCLEOTIDE SEQUENCE</scope>
    <source>
        <strain evidence="2">ChiHjej13B12-12457</strain>
    </source>
</reference>
<reference evidence="2" key="1">
    <citation type="submission" date="2020-10" db="EMBL/GenBank/DDBJ databases">
        <authorList>
            <person name="Gilroy R."/>
        </authorList>
    </citation>
    <scope>NUCLEOTIDE SEQUENCE</scope>
    <source>
        <strain evidence="2">ChiHjej13B12-12457</strain>
    </source>
</reference>
<keyword evidence="1" id="KW-0732">Signal</keyword>
<organism evidence="2 3">
    <name type="scientific">Candidatus Coprenecus avistercoris</name>
    <dbReference type="NCBI Taxonomy" id="2840730"/>
    <lineage>
        <taxon>Bacteria</taxon>
        <taxon>Pseudomonadati</taxon>
        <taxon>Bacteroidota</taxon>
        <taxon>Bacteroidia</taxon>
        <taxon>Bacteroidales</taxon>
        <taxon>Rikenellaceae</taxon>
        <taxon>Rikenellaceae incertae sedis</taxon>
        <taxon>Candidatus Coprenecus</taxon>
    </lineage>
</organism>
<evidence type="ECO:0000256" key="1">
    <source>
        <dbReference type="SAM" id="SignalP"/>
    </source>
</evidence>
<dbReference type="EMBL" id="DVHI01000106">
    <property type="protein sequence ID" value="HIR63578.1"/>
    <property type="molecule type" value="Genomic_DNA"/>
</dbReference>
<dbReference type="PANTHER" id="PTHR37835:SF1">
    <property type="entry name" value="ALPHA-CLOSTRIPAIN"/>
    <property type="match status" value="1"/>
</dbReference>
<evidence type="ECO:0000313" key="3">
    <source>
        <dbReference type="Proteomes" id="UP000886744"/>
    </source>
</evidence>
<protein>
    <recommendedName>
        <fullName evidence="4">Clostripain</fullName>
    </recommendedName>
</protein>
<dbReference type="Pfam" id="PF03415">
    <property type="entry name" value="Peptidase_C11"/>
    <property type="match status" value="1"/>
</dbReference>
<gene>
    <name evidence="2" type="ORF">IAC94_08705</name>
</gene>
<accession>A0A9D1J7G1</accession>
<dbReference type="AlphaFoldDB" id="A0A9D1J7G1"/>
<dbReference type="PANTHER" id="PTHR37835">
    <property type="entry name" value="ALPHA-CLOSTRIPAIN"/>
    <property type="match status" value="1"/>
</dbReference>
<proteinExistence type="predicted"/>
<name>A0A9D1J7G1_9BACT</name>
<evidence type="ECO:0008006" key="4">
    <source>
        <dbReference type="Google" id="ProtNLM"/>
    </source>
</evidence>
<dbReference type="Gene3D" id="3.40.50.11970">
    <property type="match status" value="1"/>
</dbReference>
<feature type="signal peptide" evidence="1">
    <location>
        <begin position="1"/>
        <end position="15"/>
    </location>
</feature>
<dbReference type="PROSITE" id="PS51257">
    <property type="entry name" value="PROKAR_LIPOPROTEIN"/>
    <property type="match status" value="1"/>
</dbReference>
<sequence length="410" mass="45703">MKKSLIFLMPLTAAAAMIVSCTGRVERLSSSDYCIMFYSSGGDSSHTECIMDYRDAMEMVLPESQVAVTWLIKSHDSTVTTLRSYTQNAEFVTDTAWDGGTGYDIVSHENLSEFIKWSATMFPGRKYVLVTAGHGDAWRPAGDGARASGLLYDGVTRKSMTPSDLARGIGESGVDVEVLIANNCLQGSVETLADWDGYVDYVVFGGSYLPDIGGDYPYFIKLLDRSEDMRSLLYEYVEHCGEFFNGIEFPFEHMGSSFSAVDMSRFAPLMESLRGIFDEMGGSLDRLCATTDSPQVLGRSYADGYRAAMDASLQMDLYSRKPGTCDLYDFLYRAVVYTAHPELMTLVGEFRNQLDEAVILNVHNYKLDGFKVSFNICTLPEYFEGKRLESYRASKFDQATGWSGLMTELF</sequence>
<dbReference type="Proteomes" id="UP000886744">
    <property type="component" value="Unassembled WGS sequence"/>
</dbReference>
<comment type="caution">
    <text evidence="2">The sequence shown here is derived from an EMBL/GenBank/DDBJ whole genome shotgun (WGS) entry which is preliminary data.</text>
</comment>
<feature type="chain" id="PRO_5039511176" description="Clostripain" evidence="1">
    <location>
        <begin position="16"/>
        <end position="410"/>
    </location>
</feature>
<evidence type="ECO:0000313" key="2">
    <source>
        <dbReference type="EMBL" id="HIR63578.1"/>
    </source>
</evidence>
<dbReference type="InterPro" id="IPR005077">
    <property type="entry name" value="Peptidase_C11"/>
</dbReference>